<dbReference type="Proteomes" id="UP000060699">
    <property type="component" value="Chromosome"/>
</dbReference>
<name>A0A0U3LLD8_9BURK</name>
<dbReference type="STRING" id="76731.RD2015_2769"/>
<keyword evidence="2" id="KW-1185">Reference proteome</keyword>
<dbReference type="EMBL" id="CP013729">
    <property type="protein sequence ID" value="ALV07234.1"/>
    <property type="molecule type" value="Genomic_DNA"/>
</dbReference>
<dbReference type="AlphaFoldDB" id="A0A0U3LLD8"/>
<dbReference type="OrthoDB" id="5292533at2"/>
<sequence length="129" mass="14244">MAIGLTPFRHRRTRRLARASLVFLWLFTALVSVLEMHGEGQHLLEAAQVSATWIVPVILAGAGLDLLLGLAMWRWHRRWVYLAAALAMLGMTVVATLILPGLWLDPLGRLSKNVPIAALLLILHEDAPA</sequence>
<dbReference type="KEGG" id="rdp:RD2015_2769"/>
<dbReference type="InterPro" id="IPR025695">
    <property type="entry name" value="DoxX-like"/>
</dbReference>
<dbReference type="PATRIC" id="fig|76731.3.peg.2833"/>
<reference evidence="1 2" key="1">
    <citation type="submission" date="2015-12" db="EMBL/GenBank/DDBJ databases">
        <title>Complete genome of Roseateles depolymerans KCTC 42856.</title>
        <authorList>
            <person name="Kim K.M."/>
        </authorList>
    </citation>
    <scope>NUCLEOTIDE SEQUENCE [LARGE SCALE GENOMIC DNA]</scope>
    <source>
        <strain evidence="1 2">KCTC 42856</strain>
    </source>
</reference>
<evidence type="ECO:0000313" key="1">
    <source>
        <dbReference type="EMBL" id="ALV07234.1"/>
    </source>
</evidence>
<dbReference type="RefSeq" id="WP_058935387.1">
    <property type="nucleotide sequence ID" value="NZ_CP013729.1"/>
</dbReference>
<proteinExistence type="predicted"/>
<evidence type="ECO:0000313" key="2">
    <source>
        <dbReference type="Proteomes" id="UP000060699"/>
    </source>
</evidence>
<accession>A0A0U3LLD8</accession>
<dbReference type="Pfam" id="PF13781">
    <property type="entry name" value="DoxX_3"/>
    <property type="match status" value="1"/>
</dbReference>
<organism evidence="1 2">
    <name type="scientific">Roseateles depolymerans</name>
    <dbReference type="NCBI Taxonomy" id="76731"/>
    <lineage>
        <taxon>Bacteria</taxon>
        <taxon>Pseudomonadati</taxon>
        <taxon>Pseudomonadota</taxon>
        <taxon>Betaproteobacteria</taxon>
        <taxon>Burkholderiales</taxon>
        <taxon>Sphaerotilaceae</taxon>
        <taxon>Roseateles</taxon>
    </lineage>
</organism>
<protein>
    <submittedName>
        <fullName evidence="1">NAD-dependent epimerase/dehydratase</fullName>
    </submittedName>
</protein>
<gene>
    <name evidence="1" type="ORF">RD2015_2769</name>
</gene>